<feature type="compositionally biased region" description="Basic residues" evidence="1">
    <location>
        <begin position="1325"/>
        <end position="1334"/>
    </location>
</feature>
<dbReference type="GO" id="GO:0014808">
    <property type="term" value="P:release of sequestered calcium ion into cytosol by sarcoplasmic reticulum"/>
    <property type="evidence" value="ECO:0007669"/>
    <property type="project" value="TreeGrafter"/>
</dbReference>
<dbReference type="Gene3D" id="1.10.490.160">
    <property type="match status" value="1"/>
</dbReference>
<proteinExistence type="predicted"/>
<accession>A0A1B0ETX9</accession>
<dbReference type="InterPro" id="IPR003032">
    <property type="entry name" value="Ryanodine_rcpt"/>
</dbReference>
<dbReference type="GO" id="GO:0033017">
    <property type="term" value="C:sarcoplasmic reticulum membrane"/>
    <property type="evidence" value="ECO:0007669"/>
    <property type="project" value="TreeGrafter"/>
</dbReference>
<feature type="region of interest" description="Disordered" evidence="1">
    <location>
        <begin position="1314"/>
        <end position="1341"/>
    </location>
</feature>
<dbReference type="InterPro" id="IPR035910">
    <property type="entry name" value="RyR/IP3R_RIH_dom_sf"/>
</dbReference>
<evidence type="ECO:0000313" key="4">
    <source>
        <dbReference type="EnsemblMetazoa" id="LLOJ003266-PA"/>
    </source>
</evidence>
<dbReference type="GO" id="GO:0005219">
    <property type="term" value="F:ryanodine-sensitive calcium-release channel activity"/>
    <property type="evidence" value="ECO:0007669"/>
    <property type="project" value="TreeGrafter"/>
</dbReference>
<dbReference type="GO" id="GO:0034704">
    <property type="term" value="C:calcium channel complex"/>
    <property type="evidence" value="ECO:0007669"/>
    <property type="project" value="TreeGrafter"/>
</dbReference>
<feature type="region of interest" description="Disordered" evidence="1">
    <location>
        <begin position="1535"/>
        <end position="1554"/>
    </location>
</feature>
<feature type="region of interest" description="Disordered" evidence="1">
    <location>
        <begin position="650"/>
        <end position="681"/>
    </location>
</feature>
<protein>
    <submittedName>
        <fullName evidence="4">Uncharacterized protein</fullName>
    </submittedName>
</protein>
<feature type="domain" description="RIH" evidence="2">
    <location>
        <begin position="1"/>
        <end position="178"/>
    </location>
</feature>
<dbReference type="Pfam" id="PF01365">
    <property type="entry name" value="RYDR_ITPR"/>
    <property type="match status" value="1"/>
</dbReference>
<organism evidence="4 5">
    <name type="scientific">Lutzomyia longipalpis</name>
    <name type="common">Sand fly</name>
    <dbReference type="NCBI Taxonomy" id="7200"/>
    <lineage>
        <taxon>Eukaryota</taxon>
        <taxon>Metazoa</taxon>
        <taxon>Ecdysozoa</taxon>
        <taxon>Arthropoda</taxon>
        <taxon>Hexapoda</taxon>
        <taxon>Insecta</taxon>
        <taxon>Pterygota</taxon>
        <taxon>Neoptera</taxon>
        <taxon>Endopterygota</taxon>
        <taxon>Diptera</taxon>
        <taxon>Nematocera</taxon>
        <taxon>Psychodoidea</taxon>
        <taxon>Psychodidae</taxon>
        <taxon>Lutzomyia</taxon>
        <taxon>Lutzomyia</taxon>
    </lineage>
</organism>
<dbReference type="VEuPathDB" id="VectorBase:LLONM1_002721"/>
<feature type="domain" description="Ryanodine receptor Ryr" evidence="3">
    <location>
        <begin position="555"/>
        <end position="644"/>
    </location>
</feature>
<reference evidence="4" key="1">
    <citation type="submission" date="2020-05" db="UniProtKB">
        <authorList>
            <consortium name="EnsemblMetazoa"/>
        </authorList>
    </citation>
    <scope>IDENTIFICATION</scope>
    <source>
        <strain evidence="4">Jacobina</strain>
    </source>
</reference>
<feature type="region of interest" description="Disordered" evidence="1">
    <location>
        <begin position="541"/>
        <end position="560"/>
    </location>
</feature>
<dbReference type="GO" id="GO:0005790">
    <property type="term" value="C:smooth endoplasmic reticulum"/>
    <property type="evidence" value="ECO:0007669"/>
    <property type="project" value="TreeGrafter"/>
</dbReference>
<evidence type="ECO:0000259" key="2">
    <source>
        <dbReference type="Pfam" id="PF01365"/>
    </source>
</evidence>
<sequence length="1751" mass="198234">MMNTLGRRAQAQSDAPVQSEGGEQPVKEKDTSHEMVVACCRFLCYFCRTSRQNQKAMFDHFDFLLENSNILLSRPSLRGSTPLDVAYSSLMENTELALALREHYLEKIAVYLSGVVCKVIQSSWRRVIRTWDGIPLRVKDILDFLRFCVWVNGESVEENANLVIRLLIRRPECLGPALRGEGEGLLRAIIDANKMSERIADRRKLQDEAEGTMSGLSFNHPLPESDDDEDYIDTGAAILCFYCTLVDLLGRCAPDSSVIAQGKNESLRARAILRSFVPLEDLQGVLSLKFTLQNPAPGEEKPKSDMPSGLIPGHKQSIVMFLERVYGIETQELFYKLLEEAFLPDLRAATMLDRNDGSESDMALSMNRYIGNSILPLLIQHSKFYNEAENYASLLDATLHTVYRLSKNRMLTKGQREAVSDFLVALTAQMQPSMLLKLLRKLTVDVSRLSEYTTVALRLLTLHYDRCAKYYGSSGGQGAYGSSSDEEKRLTMLLFSNIFDSLSNMDYDPELFGKALPCLIAIGCALPPDYSLSKNTDEDFYGKPASTSAPDQPQYNPQPINTSAVVLDNDLNSIVQKFSEHYHDAWASRKLEAGWSYGEQWSDSQKSHPRLKPYNMLTDYERERYKEPVREALKALLALGWTVEHAEGDVPLSHRGSTRRTSKPNLEFQGDSSSPFNYNPQPIDMTNLTLSREMQNMAERLAENSHDIWAKKKREELNTCGGAIHSQLVPYDLLTDKEKRKDLERSQEFLKYMQYQGYKLHKPSRGLSVDGEQAGGGPAIELRFAYSLLEKLIQYLDRATINMKLLKPSTTFSRRNSFKTSSRDIKFFSKVVLPLMEKYFSTHRNYFIAVATATNNVGAASLKEKEMVAALFCKLASLLRYRLAAFGPDVRITVRCLQVLVKGIDAKSLVKNCPEFIRTSMLTFFNNTADDLGQTIVNLQEGRYSHLRGTHLKTSTSLAYVNTVILPVLTAMFDHLSACEYGSDLLLDEIQVASYKILASLYTLGTDASLTHDRKYLKTEIERHKPSLGSCLGAFSSTFPVAFLEPHLNKHNQFSLLNRIADHSLEAQDIMVKMEASMPNLEAILQEVDQFVESDKTYNDAQHIIDVILPLLCAYLPFWWAQGPDNLTPTTGNHVTMVTADHMNQLLKNVLKMIKKNIGNDNSPWMTRIAAYTQQIIINSSEELLKDPFLPLAERVRKRTDNMFHKEESLRGFIKSATDDTSQVEAQIQEDWQLLVRDIYSFYPLLIKYVDLQRNHWLKNNIPEAEELYNHVAEIFNIWSKSQYFLKEEQNFISANEIDNMALIMPTATRRTQVISEGQQNTGGKIKKKKKDRSKKRDKDKEVQASLMVACLKRLLPVGLNLFAGREQELVQHCKDRYLKKMQEYDVIEFARTQLTLPDKLDPADEMSWQHYLYSKLGKKETEIDEIVEKSKASDDKKPENKIDDTVDRIVAMAKVLFGLHMANRPKQRSDKWQRIVSLARRKSALACLKAKPLYKLSRHRACNIFARTYHELWLQDENAGQEIMIEDLTQSFEDAEKAKKDAEEEESKPDPLTQLVTTFCRGAMTERSGALQEDALYMSYAQIAAKSCGEEEEEGGEEEGGGEEGESSGASIHEQEMEKQKLLFHQARLSNRGVAEMVLLHISASKGVPSEMVMKTLELGIAILRGGNIDIQMGMLNHLKEKKDVGFFTSIAGLMNSCSVLDLDAFERNTKAEGLGVGAEGAAGEKNMHDAEFTCALFRFIQLTCEGHNL</sequence>
<dbReference type="EnsemblMetazoa" id="LLOJ003266-RA">
    <property type="protein sequence ID" value="LLOJ003266-PA"/>
    <property type="gene ID" value="LLOJ003266"/>
</dbReference>
<dbReference type="GO" id="GO:0006941">
    <property type="term" value="P:striated muscle contraction"/>
    <property type="evidence" value="ECO:0007669"/>
    <property type="project" value="TreeGrafter"/>
</dbReference>
<dbReference type="EMBL" id="AJWK01010462">
    <property type="status" value="NOT_ANNOTATED_CDS"/>
    <property type="molecule type" value="Genomic_DNA"/>
</dbReference>
<dbReference type="InterPro" id="IPR015925">
    <property type="entry name" value="Ryanodine_IP3_receptor"/>
</dbReference>
<feature type="compositionally biased region" description="Polar residues" evidence="1">
    <location>
        <begin position="670"/>
        <end position="681"/>
    </location>
</feature>
<feature type="region of interest" description="Disordered" evidence="1">
    <location>
        <begin position="1"/>
        <end position="29"/>
    </location>
</feature>
<dbReference type="Pfam" id="PF02026">
    <property type="entry name" value="RyR"/>
    <property type="match status" value="2"/>
</dbReference>
<dbReference type="SUPFAM" id="SSF100909">
    <property type="entry name" value="IP3 receptor type 1 binding core, domain 2"/>
    <property type="match status" value="1"/>
</dbReference>
<feature type="compositionally biased region" description="Polar residues" evidence="1">
    <location>
        <begin position="1314"/>
        <end position="1323"/>
    </location>
</feature>
<keyword evidence="5" id="KW-1185">Reference proteome</keyword>
<dbReference type="GO" id="GO:0042383">
    <property type="term" value="C:sarcolemma"/>
    <property type="evidence" value="ECO:0007669"/>
    <property type="project" value="TreeGrafter"/>
</dbReference>
<dbReference type="Proteomes" id="UP000092461">
    <property type="component" value="Unassembled WGS sequence"/>
</dbReference>
<evidence type="ECO:0000313" key="5">
    <source>
        <dbReference type="Proteomes" id="UP000092461"/>
    </source>
</evidence>
<feature type="region of interest" description="Disordered" evidence="1">
    <location>
        <begin position="1588"/>
        <end position="1617"/>
    </location>
</feature>
<dbReference type="InterPro" id="IPR000699">
    <property type="entry name" value="RIH_dom"/>
</dbReference>
<name>A0A1B0ETX9_LUTLO</name>
<dbReference type="VEuPathDB" id="VectorBase:LLOJ003266"/>
<evidence type="ECO:0000259" key="3">
    <source>
        <dbReference type="Pfam" id="PF02026"/>
    </source>
</evidence>
<evidence type="ECO:0000256" key="1">
    <source>
        <dbReference type="SAM" id="MobiDB-lite"/>
    </source>
</evidence>
<dbReference type="PANTHER" id="PTHR46399">
    <property type="entry name" value="B30.2/SPRY DOMAIN-CONTAINING PROTEIN"/>
    <property type="match status" value="1"/>
</dbReference>
<dbReference type="PANTHER" id="PTHR46399:SF8">
    <property type="entry name" value="B30.2_SPRY DOMAIN-CONTAINING PROTEIN"/>
    <property type="match status" value="1"/>
</dbReference>
<dbReference type="GO" id="GO:0030018">
    <property type="term" value="C:Z disc"/>
    <property type="evidence" value="ECO:0007669"/>
    <property type="project" value="TreeGrafter"/>
</dbReference>
<feature type="compositionally biased region" description="Acidic residues" evidence="1">
    <location>
        <begin position="1591"/>
        <end position="1607"/>
    </location>
</feature>
<feature type="domain" description="Ryanodine receptor Ryr" evidence="3">
    <location>
        <begin position="678"/>
        <end position="761"/>
    </location>
</feature>
<feature type="compositionally biased region" description="Polar residues" evidence="1">
    <location>
        <begin position="545"/>
        <end position="560"/>
    </location>
</feature>